<evidence type="ECO:0000313" key="1">
    <source>
        <dbReference type="EMBL" id="KAF6158083.1"/>
    </source>
</evidence>
<reference evidence="1 3" key="1">
    <citation type="journal article" date="2020" name="IScience">
        <title>Genome Sequencing of the Endangered Kingdonia uniflora (Circaeasteraceae, Ranunculales) Reveals Potential Mechanisms of Evolutionary Specialization.</title>
        <authorList>
            <person name="Sun Y."/>
            <person name="Deng T."/>
            <person name="Zhang A."/>
            <person name="Moore M.J."/>
            <person name="Landis J.B."/>
            <person name="Lin N."/>
            <person name="Zhang H."/>
            <person name="Zhang X."/>
            <person name="Huang J."/>
            <person name="Zhang X."/>
            <person name="Sun H."/>
            <person name="Wang H."/>
        </authorList>
    </citation>
    <scope>NUCLEOTIDE SEQUENCE [LARGE SCALE GENOMIC DNA]</scope>
    <source>
        <strain evidence="1">TB1705</strain>
        <tissue evidence="1">Leaf</tissue>
    </source>
</reference>
<proteinExistence type="predicted"/>
<accession>A0A7J7MT94</accession>
<keyword evidence="3" id="KW-1185">Reference proteome</keyword>
<protein>
    <submittedName>
        <fullName evidence="1">Uncharacterized protein</fullName>
    </submittedName>
</protein>
<dbReference type="AlphaFoldDB" id="A0A7J7MT94"/>
<organism evidence="1 3">
    <name type="scientific">Kingdonia uniflora</name>
    <dbReference type="NCBI Taxonomy" id="39325"/>
    <lineage>
        <taxon>Eukaryota</taxon>
        <taxon>Viridiplantae</taxon>
        <taxon>Streptophyta</taxon>
        <taxon>Embryophyta</taxon>
        <taxon>Tracheophyta</taxon>
        <taxon>Spermatophyta</taxon>
        <taxon>Magnoliopsida</taxon>
        <taxon>Ranunculales</taxon>
        <taxon>Circaeasteraceae</taxon>
        <taxon>Kingdonia</taxon>
    </lineage>
</organism>
<gene>
    <name evidence="1" type="ORF">GIB67_014877</name>
    <name evidence="2" type="ORF">GIB67_015545</name>
</gene>
<comment type="caution">
    <text evidence="1">The sequence shown here is derived from an EMBL/GenBank/DDBJ whole genome shotgun (WGS) entry which is preliminary data.</text>
</comment>
<evidence type="ECO:0000313" key="2">
    <source>
        <dbReference type="EMBL" id="KAF6163955.1"/>
    </source>
</evidence>
<evidence type="ECO:0000313" key="3">
    <source>
        <dbReference type="Proteomes" id="UP000541444"/>
    </source>
</evidence>
<dbReference type="EMBL" id="JACGCM010001237">
    <property type="protein sequence ID" value="KAF6158083.1"/>
    <property type="molecule type" value="Genomic_DNA"/>
</dbReference>
<dbReference type="Proteomes" id="UP000541444">
    <property type="component" value="Unassembled WGS sequence"/>
</dbReference>
<name>A0A7J7MT94_9MAGN</name>
<dbReference type="EMBL" id="JACGCM010000949">
    <property type="protein sequence ID" value="KAF6163955.1"/>
    <property type="molecule type" value="Genomic_DNA"/>
</dbReference>
<sequence>MTSTINHTLGRTRLHLQTQCLISSFQQHQITLLRHSRSRYSRLLQLIIELVIQAHTRDEPDLRFRLNDRTHQTALLRHLRSRYSRRLQLIIELVLGASPILASDKMFNLSFRPQLDLIIHLTHTRGELDQHLTGQLLVRPIRPNIIHSANLKATTWIQPAQLYILYFSL</sequence>